<dbReference type="InterPro" id="IPR017441">
    <property type="entry name" value="Protein_kinase_ATP_BS"/>
</dbReference>
<dbReference type="InterPro" id="IPR008271">
    <property type="entry name" value="Ser/Thr_kinase_AS"/>
</dbReference>
<dbReference type="Gene3D" id="1.10.510.10">
    <property type="entry name" value="Transferase(Phosphotransferase) domain 1"/>
    <property type="match status" value="1"/>
</dbReference>
<evidence type="ECO:0000256" key="4">
    <source>
        <dbReference type="ARBA" id="ARBA00022840"/>
    </source>
</evidence>
<comment type="caution">
    <text evidence="9">The sequence shown here is derived from an EMBL/GenBank/DDBJ whole genome shotgun (WGS) entry which is preliminary data.</text>
</comment>
<dbReference type="GO" id="GO:0016301">
    <property type="term" value="F:kinase activity"/>
    <property type="evidence" value="ECO:0007669"/>
    <property type="project" value="UniProtKB-KW"/>
</dbReference>
<feature type="transmembrane region" description="Helical" evidence="7">
    <location>
        <begin position="380"/>
        <end position="400"/>
    </location>
</feature>
<feature type="binding site" evidence="5">
    <location>
        <position position="116"/>
    </location>
    <ligand>
        <name>ATP</name>
        <dbReference type="ChEBI" id="CHEBI:30616"/>
    </ligand>
</feature>
<dbReference type="SMART" id="SM00220">
    <property type="entry name" value="S_TKc"/>
    <property type="match status" value="1"/>
</dbReference>
<gene>
    <name evidence="9" type="ORF">ACFQ0E_14885</name>
</gene>
<name>A0ABW2YEU8_9GAMM</name>
<keyword evidence="7" id="KW-1133">Transmembrane helix</keyword>
<evidence type="ECO:0000256" key="1">
    <source>
        <dbReference type="ARBA" id="ARBA00022679"/>
    </source>
</evidence>
<dbReference type="InterPro" id="IPR011009">
    <property type="entry name" value="Kinase-like_dom_sf"/>
</dbReference>
<dbReference type="Pfam" id="PF13424">
    <property type="entry name" value="TPR_12"/>
    <property type="match status" value="1"/>
</dbReference>
<evidence type="ECO:0000313" key="10">
    <source>
        <dbReference type="Proteomes" id="UP001597110"/>
    </source>
</evidence>
<evidence type="ECO:0000313" key="9">
    <source>
        <dbReference type="EMBL" id="MFD0726880.1"/>
    </source>
</evidence>
<evidence type="ECO:0000256" key="3">
    <source>
        <dbReference type="ARBA" id="ARBA00022777"/>
    </source>
</evidence>
<dbReference type="Gene3D" id="1.25.40.10">
    <property type="entry name" value="Tetratricopeptide repeat domain"/>
    <property type="match status" value="2"/>
</dbReference>
<keyword evidence="1" id="KW-0808">Transferase</keyword>
<dbReference type="RefSeq" id="WP_386825118.1">
    <property type="nucleotide sequence ID" value="NZ_JBHTIF010000003.1"/>
</dbReference>
<dbReference type="Gene3D" id="3.30.200.20">
    <property type="entry name" value="Phosphorylase Kinase, domain 1"/>
    <property type="match status" value="1"/>
</dbReference>
<keyword evidence="4 5" id="KW-0067">ATP-binding</keyword>
<dbReference type="InterPro" id="IPR000719">
    <property type="entry name" value="Prot_kinase_dom"/>
</dbReference>
<keyword evidence="7" id="KW-0812">Transmembrane</keyword>
<sequence length="932" mass="103007">MKALPCTPADWPRFSALLDQCLDLPPEARAAWIDALDADDRRFAPTLRALLQDNARSAESGWLERPPAITAEPSGMAEGERIGPWRLLRPLGRGGMGEVWLASRDDGAYAREVALKLPHPHLLGGALRERFQRERDILATLVDPRIARFYDAGVAENGQPWLALEYIAGTPIDAHCDRYGLDVRERVRLVRDVAGAVQAAHARLIVHRDLKPANVMVTAQGETRLLDFGIAKLLGEESSDSSLTQWGGRAATPDYAAPEQLEGGVVTVATDVYALGIMLYELLTGTRPFPTRSRLGRMLDTRSEAPLASTRVEGPRRRAIAGDLDAILAKAMDPEAMQRYDNVAAFAEDLQRYLDSRPIRARRIGRWLRLRKFVQRHRQGVAVAALLALALGVGIAGVLWQAQRAAEEARRATAIKNFLIEVFSASDPRIASDAPRGNISARALLDASADRIEQRFADDPDLQIELLRTLADLYRQLGEDDRYRALQEKQLAKVRERYGRLHPNLLNGEVEAATIACVAADGPACDRALTTSDRLLREAGDKDPELRAHWWILRANRWQAQDGAEDRAQAAFERAIALFRSHAPRTRGHVTALQEYASFLTSRRGDHEAAIRTYREALTLANTLPDRNDAELQTLYGNLGLLHQQLGRFAEAGRAFAASADIAARTTGADFPTAWVPRSNAARTLHLAGDRDAAHREFSRVVPLLPKDGRHAIEAAAVREVYGERLSAEGRPELGTPHLQAAEAIYRRQSAHPFKWRLTLRYLGEAQAQAGRIDEAGRTLKRSLDDYLAHQADAEQPVMAIRESWGRWLLDRGRLDEAQAQFDTILAHAEDRPLAHVALAQGGLARVALARGDTSTALRHSAAALDTWARVTGFRDIRMGVVLQRVRADVLAATGDLAGAQRLEEAATEASRRFDHPDSPRTRARRLVSPAP</sequence>
<dbReference type="Pfam" id="PF00069">
    <property type="entry name" value="Pkinase"/>
    <property type="match status" value="1"/>
</dbReference>
<evidence type="ECO:0000259" key="8">
    <source>
        <dbReference type="PROSITE" id="PS50011"/>
    </source>
</evidence>
<keyword evidence="7" id="KW-0472">Membrane</keyword>
<feature type="region of interest" description="Disordered" evidence="6">
    <location>
        <begin position="908"/>
        <end position="932"/>
    </location>
</feature>
<dbReference type="PROSITE" id="PS50011">
    <property type="entry name" value="PROTEIN_KINASE_DOM"/>
    <property type="match status" value="1"/>
</dbReference>
<accession>A0ABW2YEU8</accession>
<evidence type="ECO:0000256" key="5">
    <source>
        <dbReference type="PROSITE-ProRule" id="PRU10141"/>
    </source>
</evidence>
<dbReference type="SUPFAM" id="SSF56112">
    <property type="entry name" value="Protein kinase-like (PK-like)"/>
    <property type="match status" value="1"/>
</dbReference>
<dbReference type="PANTHER" id="PTHR43289">
    <property type="entry name" value="MITOGEN-ACTIVATED PROTEIN KINASE KINASE KINASE 20-RELATED"/>
    <property type="match status" value="1"/>
</dbReference>
<dbReference type="PANTHER" id="PTHR43289:SF34">
    <property type="entry name" value="SERINE_THREONINE-PROTEIN KINASE YBDM-RELATED"/>
    <property type="match status" value="1"/>
</dbReference>
<organism evidence="9 10">
    <name type="scientific">Lysobacter brunescens</name>
    <dbReference type="NCBI Taxonomy" id="262323"/>
    <lineage>
        <taxon>Bacteria</taxon>
        <taxon>Pseudomonadati</taxon>
        <taxon>Pseudomonadota</taxon>
        <taxon>Gammaproteobacteria</taxon>
        <taxon>Lysobacterales</taxon>
        <taxon>Lysobacteraceae</taxon>
        <taxon>Lysobacter</taxon>
    </lineage>
</organism>
<keyword evidence="2 5" id="KW-0547">Nucleotide-binding</keyword>
<keyword evidence="10" id="KW-1185">Reference proteome</keyword>
<dbReference type="CDD" id="cd14014">
    <property type="entry name" value="STKc_PknB_like"/>
    <property type="match status" value="1"/>
</dbReference>
<dbReference type="PROSITE" id="PS00107">
    <property type="entry name" value="PROTEIN_KINASE_ATP"/>
    <property type="match status" value="1"/>
</dbReference>
<keyword evidence="3 9" id="KW-0418">Kinase</keyword>
<evidence type="ECO:0000256" key="2">
    <source>
        <dbReference type="ARBA" id="ARBA00022741"/>
    </source>
</evidence>
<protein>
    <submittedName>
        <fullName evidence="9">Protein kinase</fullName>
    </submittedName>
</protein>
<evidence type="ECO:0000256" key="7">
    <source>
        <dbReference type="SAM" id="Phobius"/>
    </source>
</evidence>
<dbReference type="SUPFAM" id="SSF48452">
    <property type="entry name" value="TPR-like"/>
    <property type="match status" value="2"/>
</dbReference>
<proteinExistence type="predicted"/>
<feature type="compositionally biased region" description="Basic and acidic residues" evidence="6">
    <location>
        <begin position="908"/>
        <end position="921"/>
    </location>
</feature>
<dbReference type="EMBL" id="JBHTIF010000003">
    <property type="protein sequence ID" value="MFD0726880.1"/>
    <property type="molecule type" value="Genomic_DNA"/>
</dbReference>
<reference evidence="10" key="1">
    <citation type="journal article" date="2019" name="Int. J. Syst. Evol. Microbiol.">
        <title>The Global Catalogue of Microorganisms (GCM) 10K type strain sequencing project: providing services to taxonomists for standard genome sequencing and annotation.</title>
        <authorList>
            <consortium name="The Broad Institute Genomics Platform"/>
            <consortium name="The Broad Institute Genome Sequencing Center for Infectious Disease"/>
            <person name="Wu L."/>
            <person name="Ma J."/>
        </authorList>
    </citation>
    <scope>NUCLEOTIDE SEQUENCE [LARGE SCALE GENOMIC DNA]</scope>
    <source>
        <strain evidence="10">CCUG 55585</strain>
    </source>
</reference>
<dbReference type="InterPro" id="IPR011990">
    <property type="entry name" value="TPR-like_helical_dom_sf"/>
</dbReference>
<dbReference type="Proteomes" id="UP001597110">
    <property type="component" value="Unassembled WGS sequence"/>
</dbReference>
<feature type="domain" description="Protein kinase" evidence="8">
    <location>
        <begin position="85"/>
        <end position="354"/>
    </location>
</feature>
<evidence type="ECO:0000256" key="6">
    <source>
        <dbReference type="SAM" id="MobiDB-lite"/>
    </source>
</evidence>
<dbReference type="PROSITE" id="PS00108">
    <property type="entry name" value="PROTEIN_KINASE_ST"/>
    <property type="match status" value="1"/>
</dbReference>